<protein>
    <submittedName>
        <fullName evidence="1">Uncharacterized protein</fullName>
    </submittedName>
</protein>
<evidence type="ECO:0000313" key="2">
    <source>
        <dbReference type="Proteomes" id="UP000793456"/>
    </source>
</evidence>
<accession>A0ACD3QMC9</accession>
<evidence type="ECO:0000313" key="1">
    <source>
        <dbReference type="EMBL" id="TMS08207.1"/>
    </source>
</evidence>
<keyword evidence="2" id="KW-1185">Reference proteome</keyword>
<dbReference type="Proteomes" id="UP000793456">
    <property type="component" value="Chromosome XVII"/>
</dbReference>
<comment type="caution">
    <text evidence="1">The sequence shown here is derived from an EMBL/GenBank/DDBJ whole genome shotgun (WGS) entry which is preliminary data.</text>
</comment>
<dbReference type="EMBL" id="CM011690">
    <property type="protein sequence ID" value="TMS08207.1"/>
    <property type="molecule type" value="Genomic_DNA"/>
</dbReference>
<organism evidence="1 2">
    <name type="scientific">Larimichthys crocea</name>
    <name type="common">Large yellow croaker</name>
    <name type="synonym">Pseudosciaena crocea</name>
    <dbReference type="NCBI Taxonomy" id="215358"/>
    <lineage>
        <taxon>Eukaryota</taxon>
        <taxon>Metazoa</taxon>
        <taxon>Chordata</taxon>
        <taxon>Craniata</taxon>
        <taxon>Vertebrata</taxon>
        <taxon>Euteleostomi</taxon>
        <taxon>Actinopterygii</taxon>
        <taxon>Neopterygii</taxon>
        <taxon>Teleostei</taxon>
        <taxon>Neoteleostei</taxon>
        <taxon>Acanthomorphata</taxon>
        <taxon>Eupercaria</taxon>
        <taxon>Sciaenidae</taxon>
        <taxon>Larimichthys</taxon>
    </lineage>
</organism>
<reference evidence="1" key="1">
    <citation type="submission" date="2018-11" db="EMBL/GenBank/DDBJ databases">
        <title>The sequence and de novo assembly of Larimichthys crocea genome using PacBio and Hi-C technologies.</title>
        <authorList>
            <person name="Xu P."/>
            <person name="Chen B."/>
            <person name="Zhou Z."/>
            <person name="Ke Q."/>
            <person name="Wu Y."/>
            <person name="Bai H."/>
            <person name="Pu F."/>
        </authorList>
    </citation>
    <scope>NUCLEOTIDE SEQUENCE</scope>
    <source>
        <tissue evidence="1">Muscle</tissue>
    </source>
</reference>
<gene>
    <name evidence="1" type="ORF">E3U43_005690</name>
</gene>
<proteinExistence type="predicted"/>
<name>A0ACD3QMC9_LARCR</name>
<sequence>MIHLSSSSPTLPSGQTCSQADPKAITFAILQQQQRAELRLEALCQMSSFLSKMEEKSSGFTVSPEFPALLQSVQLQFLSGCFALGTQIIGSHSGANYEMQHYMSGTHSASLDTQRELHSAAHTFYQQVVCVLKQRAMLEREHPGSCQHLLLATMFALNFCYQPVDLVLVIKCGILEILSMLTNNSCALMNQGWFAASTSGSMLLSGAVKLACARLLQILTVAASSCEDLLPMDISQALMEVMCEQLQNILYTFHQQQTAERGTAERTDLDSNSKSRNLIGVESSKVVESQLADFLVFLRRVLSLRVMKRLSTFVKWTDPLMAIISHKCSSGSPCFQNLRTKLLAFHVLERLLPACSEPVQIQQIVKQLFQLLSVYMWKEPLAERNHEEAPEKHKRNPGSYDECIPIGDFSFDPHKIICCSLESGNILSHGTGGKGYGLATTAITSGCFIWKFYITKENRGNEGTCIGVSRWPVRDHNHHTTTDMWLYRAYSGNLYHGGELVRTLPSFTQGDTITCILDMEAHTISFAKNDKEPKLAFESVVASELYPCVLFYSSNPGEKVALRDLQMRGMPSNLLPGEPLCSPRTTVLLESTVQLLRRLHQCDQWSSHINQYIHSHLELIGPLLKEDDCSGISPTHFEKEENEKGSDDTGELLAHRRSLSEAKLTALCTEVWPVLALIGGVDNGLRAGGLCLHKPSGRRAILLGVLKEGSSLAKLQWEEADLSVSDTPIISLEPCDISCCDVTPLGGLKPTVLLDLIYLMGLLEEQGWLGVHPATKRKYSEENTKESEMQCQDEDMSADIRWLTEDVGKKFKDQKVETDPFPSLSSTKDATKIGSSSGVDPFPNNPNFQS</sequence>